<keyword evidence="2" id="KW-1185">Reference proteome</keyword>
<name>A0ACA9L039_9GLOM</name>
<reference evidence="1" key="1">
    <citation type="submission" date="2021-06" db="EMBL/GenBank/DDBJ databases">
        <authorList>
            <person name="Kallberg Y."/>
            <person name="Tangrot J."/>
            <person name="Rosling A."/>
        </authorList>
    </citation>
    <scope>NUCLEOTIDE SEQUENCE</scope>
    <source>
        <strain evidence="1">MA461A</strain>
    </source>
</reference>
<organism evidence="1 2">
    <name type="scientific">Racocetra persica</name>
    <dbReference type="NCBI Taxonomy" id="160502"/>
    <lineage>
        <taxon>Eukaryota</taxon>
        <taxon>Fungi</taxon>
        <taxon>Fungi incertae sedis</taxon>
        <taxon>Mucoromycota</taxon>
        <taxon>Glomeromycotina</taxon>
        <taxon>Glomeromycetes</taxon>
        <taxon>Diversisporales</taxon>
        <taxon>Gigasporaceae</taxon>
        <taxon>Racocetra</taxon>
    </lineage>
</organism>
<proteinExistence type="predicted"/>
<gene>
    <name evidence="1" type="ORF">RPERSI_LOCUS1779</name>
</gene>
<feature type="non-terminal residue" evidence="1">
    <location>
        <position position="103"/>
    </location>
</feature>
<comment type="caution">
    <text evidence="1">The sequence shown here is derived from an EMBL/GenBank/DDBJ whole genome shotgun (WGS) entry which is preliminary data.</text>
</comment>
<evidence type="ECO:0000313" key="2">
    <source>
        <dbReference type="Proteomes" id="UP000789920"/>
    </source>
</evidence>
<dbReference type="EMBL" id="CAJVQC010001768">
    <property type="protein sequence ID" value="CAG8500097.1"/>
    <property type="molecule type" value="Genomic_DNA"/>
</dbReference>
<accession>A0ACA9L039</accession>
<dbReference type="Proteomes" id="UP000789920">
    <property type="component" value="Unassembled WGS sequence"/>
</dbReference>
<protein>
    <submittedName>
        <fullName evidence="1">35381_t:CDS:1</fullName>
    </submittedName>
</protein>
<sequence length="103" mass="12041">MRILKPDLKITDLDFDDGISCSDKVILRSISARLRWYLDSRLSIFFPLSILGRDTLPKEIIGPFEFGEFREIEKSLDSNEMLEEGKALLEIFRKNKNKIPYCK</sequence>
<evidence type="ECO:0000313" key="1">
    <source>
        <dbReference type="EMBL" id="CAG8500097.1"/>
    </source>
</evidence>